<evidence type="ECO:0000256" key="4">
    <source>
        <dbReference type="SAM" id="SignalP"/>
    </source>
</evidence>
<proteinExistence type="inferred from homology"/>
<dbReference type="AlphaFoldDB" id="A0A5S5ME82"/>
<feature type="domain" description="SsuA/THI5-like" evidence="5">
    <location>
        <begin position="30"/>
        <end position="243"/>
    </location>
</feature>
<feature type="signal peptide" evidence="4">
    <location>
        <begin position="1"/>
        <end position="19"/>
    </location>
</feature>
<evidence type="ECO:0000313" key="6">
    <source>
        <dbReference type="EMBL" id="TYT74000.1"/>
    </source>
</evidence>
<comment type="similarity">
    <text evidence="2">Belongs to the bacterial solute-binding protein SsuA/TauA family.</text>
</comment>
<dbReference type="PANTHER" id="PTHR30024">
    <property type="entry name" value="ALIPHATIC SULFONATES-BINDING PROTEIN-RELATED"/>
    <property type="match status" value="1"/>
</dbReference>
<dbReference type="Gene3D" id="3.40.190.10">
    <property type="entry name" value="Periplasmic binding protein-like II"/>
    <property type="match status" value="2"/>
</dbReference>
<dbReference type="PANTHER" id="PTHR30024:SF47">
    <property type="entry name" value="TAURINE-BINDING PERIPLASMIC PROTEIN"/>
    <property type="match status" value="1"/>
</dbReference>
<dbReference type="EMBL" id="VDMB01000016">
    <property type="protein sequence ID" value="TYT74000.1"/>
    <property type="molecule type" value="Genomic_DNA"/>
</dbReference>
<dbReference type="RefSeq" id="WP_139449642.1">
    <property type="nucleotide sequence ID" value="NZ_VDMB01000016.1"/>
</dbReference>
<evidence type="ECO:0000256" key="2">
    <source>
        <dbReference type="ARBA" id="ARBA00010742"/>
    </source>
</evidence>
<keyword evidence="3 4" id="KW-0732">Signal</keyword>
<keyword evidence="7" id="KW-1185">Reference proteome</keyword>
<accession>A0A5S5ME82</accession>
<protein>
    <recommendedName>
        <fullName evidence="5">SsuA/THI5-like domain-containing protein</fullName>
    </recommendedName>
</protein>
<dbReference type="InterPro" id="IPR015168">
    <property type="entry name" value="SsuA/THI5"/>
</dbReference>
<comment type="caution">
    <text evidence="6">The sequence shown here is derived from an EMBL/GenBank/DDBJ whole genome shotgun (WGS) entry which is preliminary data.</text>
</comment>
<gene>
    <name evidence="6" type="ORF">FIM25_11985</name>
</gene>
<comment type="subcellular location">
    <subcellularLocation>
        <location evidence="1">Periplasm</location>
    </subcellularLocation>
</comment>
<dbReference type="Pfam" id="PF09084">
    <property type="entry name" value="NMT1"/>
    <property type="match status" value="1"/>
</dbReference>
<sequence>MRFFLLFATSLFFCTMVHAEPLRVALLPIPDALPFHVAESRGYFKEAGVTVQAIAVASALERDQLMQAGRIHGMINEMAGTAIFNRDGISMQVLQIARKPMGSSPLFRILAKPGSPCKNLEDLKGIPIGISRHTIIEYLTDRMLQDAGIKGEDIRKRSVPAIPERFQLLMQGRLEAAVMPDPLAFAAMDQGAVEIANDLSAPFYSASVLSFDIRIIREERAKTEAFLSAWNRAAEDINNNPEDFRDLFIQKVRTPPQVQKNYKIPPFPVAELPSQKQWEDMMNWMLGQGLMDQALKYEDNIAFPEGIKPRP</sequence>
<dbReference type="OrthoDB" id="9815602at2"/>
<name>A0A5S5ME82_9BACT</name>
<dbReference type="Proteomes" id="UP000321899">
    <property type="component" value="Unassembled WGS sequence"/>
</dbReference>
<feature type="chain" id="PRO_5024353950" description="SsuA/THI5-like domain-containing protein" evidence="4">
    <location>
        <begin position="20"/>
        <end position="311"/>
    </location>
</feature>
<reference evidence="6 7" key="1">
    <citation type="submission" date="2019-06" db="EMBL/GenBank/DDBJ databases">
        <title>Desulfobotulus mexicanus sp. nov., a novel sulfate-reducing bacterium isolated from the sediment of an alkaline crater lake in Mexico.</title>
        <authorList>
            <person name="Hirschler-Rea A."/>
        </authorList>
    </citation>
    <scope>NUCLEOTIDE SEQUENCE [LARGE SCALE GENOMIC DNA]</scope>
    <source>
        <strain evidence="6 7">PAR22N</strain>
    </source>
</reference>
<evidence type="ECO:0000259" key="5">
    <source>
        <dbReference type="Pfam" id="PF09084"/>
    </source>
</evidence>
<dbReference type="GO" id="GO:0042597">
    <property type="term" value="C:periplasmic space"/>
    <property type="evidence" value="ECO:0007669"/>
    <property type="project" value="UniProtKB-SubCell"/>
</dbReference>
<organism evidence="6 7">
    <name type="scientific">Desulfobotulus mexicanus</name>
    <dbReference type="NCBI Taxonomy" id="2586642"/>
    <lineage>
        <taxon>Bacteria</taxon>
        <taxon>Pseudomonadati</taxon>
        <taxon>Thermodesulfobacteriota</taxon>
        <taxon>Desulfobacteria</taxon>
        <taxon>Desulfobacterales</taxon>
        <taxon>Desulfobacteraceae</taxon>
        <taxon>Desulfobotulus</taxon>
    </lineage>
</organism>
<evidence type="ECO:0000256" key="1">
    <source>
        <dbReference type="ARBA" id="ARBA00004418"/>
    </source>
</evidence>
<evidence type="ECO:0000313" key="7">
    <source>
        <dbReference type="Proteomes" id="UP000321899"/>
    </source>
</evidence>
<dbReference type="SUPFAM" id="SSF53850">
    <property type="entry name" value="Periplasmic binding protein-like II"/>
    <property type="match status" value="1"/>
</dbReference>
<evidence type="ECO:0000256" key="3">
    <source>
        <dbReference type="ARBA" id="ARBA00022729"/>
    </source>
</evidence>